<sequence length="227" mass="25641">MDSFITGNYDGAVTLSNSFRAADIKSIGDTPLKPHQFQGTFWMKLMEQMNGGGLLCDLDRDIQTLACIFNGGPSVKDQEEGWKDNTLIICPAASMKSKMDQINRLVKNKPVTLYHGPNRTRLSPESLHDSLIALTSFETLVRDHGNFQSGITPDAPYRVAWWRIILDDAHVIRNRKTKSAGACWSLQGRYRWASTGTPIQDTIDDLFSIFKFLSLEGYDKWETFQSK</sequence>
<evidence type="ECO:0000259" key="4">
    <source>
        <dbReference type="SMART" id="SM00487"/>
    </source>
</evidence>
<dbReference type="CDD" id="cd18008">
    <property type="entry name" value="DEXDc_SHPRH-like"/>
    <property type="match status" value="1"/>
</dbReference>
<dbReference type="OrthoDB" id="423559at2759"/>
<dbReference type="SUPFAM" id="SSF52540">
    <property type="entry name" value="P-loop containing nucleoside triphosphate hydrolases"/>
    <property type="match status" value="1"/>
</dbReference>
<protein>
    <recommendedName>
        <fullName evidence="4">Helicase ATP-binding domain-containing protein</fullName>
    </recommendedName>
</protein>
<dbReference type="EMBL" id="KN837172">
    <property type="protein sequence ID" value="KIJ37105.1"/>
    <property type="molecule type" value="Genomic_DNA"/>
</dbReference>
<reference evidence="5 6" key="1">
    <citation type="submission" date="2014-06" db="EMBL/GenBank/DDBJ databases">
        <title>Evolutionary Origins and Diversification of the Mycorrhizal Mutualists.</title>
        <authorList>
            <consortium name="DOE Joint Genome Institute"/>
            <consortium name="Mycorrhizal Genomics Consortium"/>
            <person name="Kohler A."/>
            <person name="Kuo A."/>
            <person name="Nagy L.G."/>
            <person name="Floudas D."/>
            <person name="Copeland A."/>
            <person name="Barry K.W."/>
            <person name="Cichocki N."/>
            <person name="Veneault-Fourrey C."/>
            <person name="LaButti K."/>
            <person name="Lindquist E.A."/>
            <person name="Lipzen A."/>
            <person name="Lundell T."/>
            <person name="Morin E."/>
            <person name="Murat C."/>
            <person name="Riley R."/>
            <person name="Ohm R."/>
            <person name="Sun H."/>
            <person name="Tunlid A."/>
            <person name="Henrissat B."/>
            <person name="Grigoriev I.V."/>
            <person name="Hibbett D.S."/>
            <person name="Martin F."/>
        </authorList>
    </citation>
    <scope>NUCLEOTIDE SEQUENCE [LARGE SCALE GENOMIC DNA]</scope>
    <source>
        <strain evidence="5 6">SS14</strain>
    </source>
</reference>
<gene>
    <name evidence="5" type="ORF">M422DRAFT_69511</name>
</gene>
<dbReference type="GO" id="GO:0008094">
    <property type="term" value="F:ATP-dependent activity, acting on DNA"/>
    <property type="evidence" value="ECO:0007669"/>
    <property type="project" value="TreeGrafter"/>
</dbReference>
<dbReference type="GO" id="GO:0006281">
    <property type="term" value="P:DNA repair"/>
    <property type="evidence" value="ECO:0007669"/>
    <property type="project" value="TreeGrafter"/>
</dbReference>
<dbReference type="HOGENOM" id="CLU_1222237_0_0_1"/>
<name>A0A0C9VHU1_SPHS4</name>
<dbReference type="GO" id="GO:0016787">
    <property type="term" value="F:hydrolase activity"/>
    <property type="evidence" value="ECO:0007669"/>
    <property type="project" value="UniProtKB-KW"/>
</dbReference>
<evidence type="ECO:0000313" key="6">
    <source>
        <dbReference type="Proteomes" id="UP000054279"/>
    </source>
</evidence>
<dbReference type="GO" id="GO:0005524">
    <property type="term" value="F:ATP binding"/>
    <property type="evidence" value="ECO:0007669"/>
    <property type="project" value="UniProtKB-KW"/>
</dbReference>
<feature type="domain" description="Helicase ATP-binding" evidence="4">
    <location>
        <begin position="28"/>
        <end position="227"/>
    </location>
</feature>
<feature type="non-terminal residue" evidence="5">
    <location>
        <position position="1"/>
    </location>
</feature>
<dbReference type="Proteomes" id="UP000054279">
    <property type="component" value="Unassembled WGS sequence"/>
</dbReference>
<dbReference type="InterPro" id="IPR050628">
    <property type="entry name" value="SNF2_RAD54_helicase_TF"/>
</dbReference>
<proteinExistence type="predicted"/>
<dbReference type="Gene3D" id="3.40.50.10810">
    <property type="entry name" value="Tandem AAA-ATPase domain"/>
    <property type="match status" value="1"/>
</dbReference>
<dbReference type="InterPro" id="IPR000330">
    <property type="entry name" value="SNF2_N"/>
</dbReference>
<dbReference type="InterPro" id="IPR038718">
    <property type="entry name" value="SNF2-like_sf"/>
</dbReference>
<dbReference type="InterPro" id="IPR027417">
    <property type="entry name" value="P-loop_NTPase"/>
</dbReference>
<evidence type="ECO:0000256" key="1">
    <source>
        <dbReference type="ARBA" id="ARBA00022741"/>
    </source>
</evidence>
<organism evidence="5 6">
    <name type="scientific">Sphaerobolus stellatus (strain SS14)</name>
    <dbReference type="NCBI Taxonomy" id="990650"/>
    <lineage>
        <taxon>Eukaryota</taxon>
        <taxon>Fungi</taxon>
        <taxon>Dikarya</taxon>
        <taxon>Basidiomycota</taxon>
        <taxon>Agaricomycotina</taxon>
        <taxon>Agaricomycetes</taxon>
        <taxon>Phallomycetidae</taxon>
        <taxon>Geastrales</taxon>
        <taxon>Sphaerobolaceae</taxon>
        <taxon>Sphaerobolus</taxon>
    </lineage>
</organism>
<evidence type="ECO:0000256" key="2">
    <source>
        <dbReference type="ARBA" id="ARBA00022801"/>
    </source>
</evidence>
<accession>A0A0C9VHU1</accession>
<dbReference type="PANTHER" id="PTHR45626">
    <property type="entry name" value="TRANSCRIPTION TERMINATION FACTOR 2-RELATED"/>
    <property type="match status" value="1"/>
</dbReference>
<dbReference type="Pfam" id="PF00176">
    <property type="entry name" value="SNF2-rel_dom"/>
    <property type="match status" value="1"/>
</dbReference>
<dbReference type="AlphaFoldDB" id="A0A0C9VHU1"/>
<dbReference type="GO" id="GO:0005634">
    <property type="term" value="C:nucleus"/>
    <property type="evidence" value="ECO:0007669"/>
    <property type="project" value="TreeGrafter"/>
</dbReference>
<keyword evidence="2" id="KW-0378">Hydrolase</keyword>
<keyword evidence="1" id="KW-0547">Nucleotide-binding</keyword>
<evidence type="ECO:0000256" key="3">
    <source>
        <dbReference type="ARBA" id="ARBA00022840"/>
    </source>
</evidence>
<dbReference type="InterPro" id="IPR014001">
    <property type="entry name" value="Helicase_ATP-bd"/>
</dbReference>
<keyword evidence="6" id="KW-1185">Reference proteome</keyword>
<keyword evidence="3" id="KW-0067">ATP-binding</keyword>
<dbReference type="SMART" id="SM00487">
    <property type="entry name" value="DEXDc"/>
    <property type="match status" value="1"/>
</dbReference>
<evidence type="ECO:0000313" key="5">
    <source>
        <dbReference type="EMBL" id="KIJ37105.1"/>
    </source>
</evidence>